<reference evidence="1 2" key="1">
    <citation type="submission" date="2023-07" db="EMBL/GenBank/DDBJ databases">
        <title>Micromonospora profundi TRM 95458 converts glycerol to a new osmotic compound.</title>
        <authorList>
            <person name="Lu D."/>
        </authorList>
    </citation>
    <scope>NUCLEOTIDE SEQUENCE [LARGE SCALE GENOMIC DNA]</scope>
    <source>
        <strain evidence="1 2">TRM95458</strain>
    </source>
</reference>
<evidence type="ECO:0000313" key="1">
    <source>
        <dbReference type="EMBL" id="WLS44521.1"/>
    </source>
</evidence>
<protein>
    <submittedName>
        <fullName evidence="1">Type VII secretion target</fullName>
    </submittedName>
</protein>
<name>A0AAJ6L3C7_9ACTN</name>
<dbReference type="AlphaFoldDB" id="A0AAJ6L3C7"/>
<dbReference type="Pfam" id="PF10824">
    <property type="entry name" value="T7SS_ESX_EspC"/>
    <property type="match status" value="1"/>
</dbReference>
<sequence>MSSLIGGSGTPEMAGDAEMQMSVAAVIRHAATVDDTADKMETARGAAAYVQMGAEAYGQVCGFLPRLIAPVADKAVAALGESATALREAAANLRAAAAATEATDAGNARRLTGSAGRLELPL</sequence>
<dbReference type="GO" id="GO:0009306">
    <property type="term" value="P:protein secretion"/>
    <property type="evidence" value="ECO:0007669"/>
    <property type="project" value="InterPro"/>
</dbReference>
<dbReference type="KEGG" id="mprn:Q3V37_24515"/>
<gene>
    <name evidence="1" type="ORF">Q3V37_24515</name>
</gene>
<accession>A0AAJ6L3C7</accession>
<organism evidence="1 2">
    <name type="scientific">Micromonospora profundi</name>
    <dbReference type="NCBI Taxonomy" id="1420889"/>
    <lineage>
        <taxon>Bacteria</taxon>
        <taxon>Bacillati</taxon>
        <taxon>Actinomycetota</taxon>
        <taxon>Actinomycetes</taxon>
        <taxon>Micromonosporales</taxon>
        <taxon>Micromonosporaceae</taxon>
        <taxon>Micromonospora</taxon>
    </lineage>
</organism>
<keyword evidence="2" id="KW-1185">Reference proteome</keyword>
<dbReference type="Proteomes" id="UP001235874">
    <property type="component" value="Chromosome"/>
</dbReference>
<evidence type="ECO:0000313" key="2">
    <source>
        <dbReference type="Proteomes" id="UP001235874"/>
    </source>
</evidence>
<proteinExistence type="predicted"/>
<dbReference type="EMBL" id="CP130472">
    <property type="protein sequence ID" value="WLS44521.1"/>
    <property type="molecule type" value="Genomic_DNA"/>
</dbReference>
<dbReference type="InterPro" id="IPR022536">
    <property type="entry name" value="EspC"/>
</dbReference>
<dbReference type="RefSeq" id="WP_306271764.1">
    <property type="nucleotide sequence ID" value="NZ_CP130472.1"/>
</dbReference>